<dbReference type="AlphaFoldDB" id="A0A0D2F0J0"/>
<dbReference type="Pfam" id="PF00383">
    <property type="entry name" value="dCMP_cyt_deam_1"/>
    <property type="match status" value="1"/>
</dbReference>
<reference evidence="12 13" key="1">
    <citation type="submission" date="2015-01" db="EMBL/GenBank/DDBJ databases">
        <title>The Genome Sequence of Fonsecaea pedrosoi CBS 271.37.</title>
        <authorList>
            <consortium name="The Broad Institute Genomics Platform"/>
            <person name="Cuomo C."/>
            <person name="de Hoog S."/>
            <person name="Gorbushina A."/>
            <person name="Stielow B."/>
            <person name="Teixiera M."/>
            <person name="Abouelleil A."/>
            <person name="Chapman S.B."/>
            <person name="Priest M."/>
            <person name="Young S.K."/>
            <person name="Wortman J."/>
            <person name="Nusbaum C."/>
            <person name="Birren B."/>
        </authorList>
    </citation>
    <scope>NUCLEOTIDE SEQUENCE [LARGE SCALE GENOMIC DNA]</scope>
    <source>
        <strain evidence="12 13">CBS 271.37</strain>
    </source>
</reference>
<evidence type="ECO:0000313" key="12">
    <source>
        <dbReference type="EMBL" id="KIW80132.1"/>
    </source>
</evidence>
<dbReference type="GO" id="GO:0008270">
    <property type="term" value="F:zinc ion binding"/>
    <property type="evidence" value="ECO:0007669"/>
    <property type="project" value="InterPro"/>
</dbReference>
<gene>
    <name evidence="12" type="ORF">Z517_06747</name>
</gene>
<dbReference type="GeneID" id="25306237"/>
<evidence type="ECO:0000256" key="7">
    <source>
        <dbReference type="ARBA" id="ARBA00038938"/>
    </source>
</evidence>
<comment type="cofactor">
    <cofactor evidence="1">
        <name>Zn(2+)</name>
        <dbReference type="ChEBI" id="CHEBI:29105"/>
    </cofactor>
</comment>
<keyword evidence="5" id="KW-0378">Hydrolase</keyword>
<evidence type="ECO:0000256" key="10">
    <source>
        <dbReference type="SAM" id="MobiDB-lite"/>
    </source>
</evidence>
<dbReference type="SUPFAM" id="SSF53927">
    <property type="entry name" value="Cytidine deaminase-like"/>
    <property type="match status" value="1"/>
</dbReference>
<proteinExistence type="inferred from homology"/>
<dbReference type="InterPro" id="IPR016193">
    <property type="entry name" value="Cytidine_deaminase-like"/>
</dbReference>
<feature type="compositionally biased region" description="Polar residues" evidence="10">
    <location>
        <begin position="172"/>
        <end position="181"/>
    </location>
</feature>
<feature type="domain" description="CMP/dCMP-type deaminase" evidence="11">
    <location>
        <begin position="239"/>
        <end position="378"/>
    </location>
</feature>
<evidence type="ECO:0000256" key="6">
    <source>
        <dbReference type="ARBA" id="ARBA00022833"/>
    </source>
</evidence>
<dbReference type="VEuPathDB" id="FungiDB:Z517_06747"/>
<evidence type="ECO:0000256" key="3">
    <source>
        <dbReference type="ARBA" id="ARBA00022723"/>
    </source>
</evidence>
<dbReference type="OrthoDB" id="6710946at2759"/>
<dbReference type="GO" id="GO:0004132">
    <property type="term" value="F:dCMP deaminase activity"/>
    <property type="evidence" value="ECO:0007669"/>
    <property type="project" value="UniProtKB-EC"/>
</dbReference>
<dbReference type="PROSITE" id="PS00903">
    <property type="entry name" value="CYT_DCMP_DEAMINASES_1"/>
    <property type="match status" value="1"/>
</dbReference>
<dbReference type="PANTHER" id="PTHR11086">
    <property type="entry name" value="DEOXYCYTIDYLATE DEAMINASE-RELATED"/>
    <property type="match status" value="1"/>
</dbReference>
<feature type="region of interest" description="Disordered" evidence="10">
    <location>
        <begin position="165"/>
        <end position="197"/>
    </location>
</feature>
<dbReference type="Proteomes" id="UP000053029">
    <property type="component" value="Unassembled WGS sequence"/>
</dbReference>
<dbReference type="GO" id="GO:0005737">
    <property type="term" value="C:cytoplasm"/>
    <property type="evidence" value="ECO:0007669"/>
    <property type="project" value="TreeGrafter"/>
</dbReference>
<evidence type="ECO:0000313" key="13">
    <source>
        <dbReference type="Proteomes" id="UP000053029"/>
    </source>
</evidence>
<dbReference type="RefSeq" id="XP_013283940.1">
    <property type="nucleotide sequence ID" value="XM_013428486.1"/>
</dbReference>
<dbReference type="GO" id="GO:0009165">
    <property type="term" value="P:nucleotide biosynthetic process"/>
    <property type="evidence" value="ECO:0007669"/>
    <property type="project" value="UniProtKB-KW"/>
</dbReference>
<keyword evidence="3" id="KW-0479">Metal-binding</keyword>
<dbReference type="InterPro" id="IPR027417">
    <property type="entry name" value="P-loop_NTPase"/>
</dbReference>
<keyword evidence="6" id="KW-0862">Zinc</keyword>
<comment type="similarity">
    <text evidence="2">Belongs to the cytidine and deoxycytidylate deaminase family.</text>
</comment>
<protein>
    <recommendedName>
        <fullName evidence="9">Deoxycytidylate deaminase</fullName>
        <ecNumber evidence="7">3.5.4.12</ecNumber>
    </recommendedName>
    <alternativeName>
        <fullName evidence="8">dCMP deaminase</fullName>
    </alternativeName>
</protein>
<evidence type="ECO:0000256" key="2">
    <source>
        <dbReference type="ARBA" id="ARBA00006576"/>
    </source>
</evidence>
<dbReference type="SUPFAM" id="SSF52540">
    <property type="entry name" value="P-loop containing nucleoside triphosphate hydrolases"/>
    <property type="match status" value="1"/>
</dbReference>
<evidence type="ECO:0000256" key="5">
    <source>
        <dbReference type="ARBA" id="ARBA00022801"/>
    </source>
</evidence>
<evidence type="ECO:0000256" key="8">
    <source>
        <dbReference type="ARBA" id="ARBA00041763"/>
    </source>
</evidence>
<evidence type="ECO:0000256" key="1">
    <source>
        <dbReference type="ARBA" id="ARBA00001947"/>
    </source>
</evidence>
<accession>A0A0D2F0J0</accession>
<dbReference type="EMBL" id="KN846972">
    <property type="protein sequence ID" value="KIW80132.1"/>
    <property type="molecule type" value="Genomic_DNA"/>
</dbReference>
<evidence type="ECO:0000256" key="9">
    <source>
        <dbReference type="ARBA" id="ARBA00071582"/>
    </source>
</evidence>
<dbReference type="EC" id="3.5.4.12" evidence="7"/>
<dbReference type="PANTHER" id="PTHR11086:SF18">
    <property type="entry name" value="DEOXYCYTIDYLATE DEAMINASE"/>
    <property type="match status" value="1"/>
</dbReference>
<dbReference type="InterPro" id="IPR035105">
    <property type="entry name" value="Deoxycytidylate_deaminase_dom"/>
</dbReference>
<evidence type="ECO:0000259" key="11">
    <source>
        <dbReference type="PROSITE" id="PS51747"/>
    </source>
</evidence>
<dbReference type="HOGENOM" id="CLU_047993_0_1_1"/>
<dbReference type="Gene3D" id="3.40.50.300">
    <property type="entry name" value="P-loop containing nucleotide triphosphate hydrolases"/>
    <property type="match status" value="1"/>
</dbReference>
<dbReference type="InterPro" id="IPR002125">
    <property type="entry name" value="CMP_dCMP_dom"/>
</dbReference>
<evidence type="ECO:0000256" key="4">
    <source>
        <dbReference type="ARBA" id="ARBA00022727"/>
    </source>
</evidence>
<dbReference type="FunFam" id="3.40.140.10:FF:000035">
    <property type="entry name" value="dCMP deaminase"/>
    <property type="match status" value="1"/>
</dbReference>
<dbReference type="CDD" id="cd01286">
    <property type="entry name" value="deoxycytidylate_deaminase"/>
    <property type="match status" value="1"/>
</dbReference>
<dbReference type="Gene3D" id="3.40.140.10">
    <property type="entry name" value="Cytidine Deaminase, domain 2"/>
    <property type="match status" value="1"/>
</dbReference>
<dbReference type="STRING" id="1442368.A0A0D2F0J0"/>
<keyword evidence="4" id="KW-0545">Nucleotide biosynthesis</keyword>
<name>A0A0D2F0J0_9EURO</name>
<sequence length="424" mass="46753">MLVGICGAICSGKHTTAEYLVQHHGFLRLHLPTPQQFQPSPSTPTSHDLSPDYLRLLPSVTDQVGTRGLSFPDVESLLDFVTRRWREHWVLTDIYDETTLEILLRRPFFMLLNVDAPLGTRFERFNERCQKRKLPPMSLADFIFYNDLKLYGSRAQPDLVSFSDVDSRDSHASASTRTTSDAVDENDDQPPNHSPAKTALLPLLSHAHLSILNSFPSISTYHAFLSTLDLASPLRLRPTWDAYFMTLASLAAHRSNCMKRRVGCVLVHNARIISTGYNGTPRGLVNCNEGGCARCNGSGNAGGVALNTCLCLHAEENALLEAGRERIRDGAVLYCDTCPCLTCSVKIAQVGVKEVVYSQSYNMDDASRKVLRDAGVLLRQFIPKRSGLVGFDLDGIKIDGLVDESLGSEGGKGKEMVILNGKRS</sequence>
<dbReference type="PROSITE" id="PS51747">
    <property type="entry name" value="CYT_DCMP_DEAMINASES_2"/>
    <property type="match status" value="1"/>
</dbReference>
<organism evidence="12 13">
    <name type="scientific">Fonsecaea pedrosoi CBS 271.37</name>
    <dbReference type="NCBI Taxonomy" id="1442368"/>
    <lineage>
        <taxon>Eukaryota</taxon>
        <taxon>Fungi</taxon>
        <taxon>Dikarya</taxon>
        <taxon>Ascomycota</taxon>
        <taxon>Pezizomycotina</taxon>
        <taxon>Eurotiomycetes</taxon>
        <taxon>Chaetothyriomycetidae</taxon>
        <taxon>Chaetothyriales</taxon>
        <taxon>Herpotrichiellaceae</taxon>
        <taxon>Fonsecaea</taxon>
    </lineage>
</organism>
<dbReference type="InterPro" id="IPR016192">
    <property type="entry name" value="APOBEC/CMP_deaminase_Zn-bd"/>
</dbReference>
<dbReference type="InterPro" id="IPR015517">
    <property type="entry name" value="dCMP_deaminase-rel"/>
</dbReference>
<keyword evidence="13" id="KW-1185">Reference proteome</keyword>